<dbReference type="NCBIfam" id="NF003877">
    <property type="entry name" value="PRK05427.1"/>
    <property type="match status" value="1"/>
</dbReference>
<dbReference type="Pfam" id="PF02833">
    <property type="entry name" value="DHHA2"/>
    <property type="match status" value="1"/>
</dbReference>
<comment type="caution">
    <text evidence="10">The sequence shown here is derived from an EMBL/GenBank/DDBJ whole genome shotgun (WGS) entry which is preliminary data.</text>
</comment>
<dbReference type="InterPro" id="IPR038222">
    <property type="entry name" value="DHHA2_dom_sf"/>
</dbReference>
<keyword evidence="4" id="KW-0378">Hydrolase</keyword>
<dbReference type="SMART" id="SM01131">
    <property type="entry name" value="DHHA2"/>
    <property type="match status" value="1"/>
</dbReference>
<feature type="domain" description="DHHA2" evidence="9">
    <location>
        <begin position="208"/>
        <end position="335"/>
    </location>
</feature>
<keyword evidence="11" id="KW-1185">Reference proteome</keyword>
<protein>
    <recommendedName>
        <fullName evidence="2">inorganic diphosphatase</fullName>
        <ecNumber evidence="2">3.6.1.1</ecNumber>
    </recommendedName>
    <alternativeName>
        <fullName evidence="6">Pyrophosphate phospho-hydrolase</fullName>
    </alternativeName>
</protein>
<evidence type="ECO:0000256" key="7">
    <source>
        <dbReference type="ARBA" id="ARBA00047820"/>
    </source>
</evidence>
<keyword evidence="3" id="KW-0479">Metal-binding</keyword>
<reference evidence="10 11" key="1">
    <citation type="submission" date="2019-07" db="EMBL/GenBank/DDBJ databases">
        <title>Whole genome shotgun sequence of Vibrio superstes NBRC 103154.</title>
        <authorList>
            <person name="Hosoyama A."/>
            <person name="Uohara A."/>
            <person name="Ohji S."/>
            <person name="Ichikawa N."/>
        </authorList>
    </citation>
    <scope>NUCLEOTIDE SEQUENCE [LARGE SCALE GENOMIC DNA]</scope>
    <source>
        <strain evidence="10 11">NBRC 103154</strain>
    </source>
</reference>
<dbReference type="Proteomes" id="UP000321113">
    <property type="component" value="Unassembled WGS sequence"/>
</dbReference>
<feature type="signal peptide" evidence="8">
    <location>
        <begin position="1"/>
        <end position="20"/>
    </location>
</feature>
<dbReference type="EMBL" id="BJXK01000010">
    <property type="protein sequence ID" value="GEM80358.1"/>
    <property type="molecule type" value="Genomic_DNA"/>
</dbReference>
<comment type="cofactor">
    <cofactor evidence="1">
        <name>Mn(2+)</name>
        <dbReference type="ChEBI" id="CHEBI:29035"/>
    </cofactor>
</comment>
<feature type="chain" id="PRO_5021790539" description="inorganic diphosphatase" evidence="8">
    <location>
        <begin position="21"/>
        <end position="337"/>
    </location>
</feature>
<evidence type="ECO:0000313" key="11">
    <source>
        <dbReference type="Proteomes" id="UP000321113"/>
    </source>
</evidence>
<keyword evidence="5" id="KW-0464">Manganese</keyword>
<dbReference type="PANTHER" id="PTHR12112">
    <property type="entry name" value="BNIP - RELATED"/>
    <property type="match status" value="1"/>
</dbReference>
<name>A0A511QSM9_9VIBR</name>
<evidence type="ECO:0000259" key="9">
    <source>
        <dbReference type="SMART" id="SM01131"/>
    </source>
</evidence>
<dbReference type="InterPro" id="IPR004097">
    <property type="entry name" value="DHHA2"/>
</dbReference>
<dbReference type="OrthoDB" id="9766150at2"/>
<dbReference type="GO" id="GO:0005737">
    <property type="term" value="C:cytoplasm"/>
    <property type="evidence" value="ECO:0007669"/>
    <property type="project" value="InterPro"/>
</dbReference>
<evidence type="ECO:0000256" key="4">
    <source>
        <dbReference type="ARBA" id="ARBA00022801"/>
    </source>
</evidence>
<dbReference type="PANTHER" id="PTHR12112:SF22">
    <property type="entry name" value="MANGANESE-DEPENDENT INORGANIC PYROPHOSPHATASE-RELATED"/>
    <property type="match status" value="1"/>
</dbReference>
<evidence type="ECO:0000256" key="6">
    <source>
        <dbReference type="ARBA" id="ARBA00032535"/>
    </source>
</evidence>
<evidence type="ECO:0000256" key="5">
    <source>
        <dbReference type="ARBA" id="ARBA00023211"/>
    </source>
</evidence>
<accession>A0A511QSM9</accession>
<dbReference type="SUPFAM" id="SSF64182">
    <property type="entry name" value="DHH phosphoesterases"/>
    <property type="match status" value="1"/>
</dbReference>
<organism evidence="10 11">
    <name type="scientific">Vibrio superstes NBRC 103154</name>
    <dbReference type="NCBI Taxonomy" id="1219062"/>
    <lineage>
        <taxon>Bacteria</taxon>
        <taxon>Pseudomonadati</taxon>
        <taxon>Pseudomonadota</taxon>
        <taxon>Gammaproteobacteria</taxon>
        <taxon>Vibrionales</taxon>
        <taxon>Vibrionaceae</taxon>
        <taxon>Vibrio</taxon>
    </lineage>
</organism>
<dbReference type="Gene3D" id="3.10.310.20">
    <property type="entry name" value="DHHA2 domain"/>
    <property type="match status" value="1"/>
</dbReference>
<dbReference type="GO" id="GO:0004427">
    <property type="term" value="F:inorganic diphosphate phosphatase activity"/>
    <property type="evidence" value="ECO:0007669"/>
    <property type="project" value="UniProtKB-EC"/>
</dbReference>
<dbReference type="RefSeq" id="WP_119009146.1">
    <property type="nucleotide sequence ID" value="NZ_BJXK01000010.1"/>
</dbReference>
<evidence type="ECO:0000313" key="10">
    <source>
        <dbReference type="EMBL" id="GEM80358.1"/>
    </source>
</evidence>
<evidence type="ECO:0000256" key="1">
    <source>
        <dbReference type="ARBA" id="ARBA00001936"/>
    </source>
</evidence>
<dbReference type="InterPro" id="IPR001667">
    <property type="entry name" value="DDH_dom"/>
</dbReference>
<evidence type="ECO:0000256" key="2">
    <source>
        <dbReference type="ARBA" id="ARBA00012146"/>
    </source>
</evidence>
<evidence type="ECO:0000256" key="3">
    <source>
        <dbReference type="ARBA" id="ARBA00022723"/>
    </source>
</evidence>
<dbReference type="AlphaFoldDB" id="A0A511QSM9"/>
<dbReference type="GO" id="GO:0046872">
    <property type="term" value="F:metal ion binding"/>
    <property type="evidence" value="ECO:0007669"/>
    <property type="project" value="UniProtKB-KW"/>
</dbReference>
<keyword evidence="8" id="KW-0732">Signal</keyword>
<sequence>MKQTSTAFAILMAFSGSAFAALDLVQPSNNNTDNLVWVGHLSPDTDTVSSAILAAHIYGGAATVAEEINPESTFVLNYCNAEMPKVVSDYSGYQVGLVDFNQRTQLAPSISSDSIVAIIDHHAIGGSPVNTPQLVSIDIRPWGSAATILAANAESLNVELPKSVACAGLGAILSDTVVFESSTTTEYDHQYAEKLAKIAGVEDIKDFGQQMLVAKSDLSHLSAETILTMDYKNFEFGGQKVGIGVAETLTADQLIERKPELLKAMKEYKEEQGLDQLFFSITDTANKRANLLWTSESEKQILESAFNTKIAGNMLSLDGVTSRKRQISPSIQNAIEK</sequence>
<dbReference type="Gene3D" id="3.90.1640.10">
    <property type="entry name" value="inorganic pyrophosphatase (n-terminal core)"/>
    <property type="match status" value="1"/>
</dbReference>
<gene>
    <name evidence="10" type="ORF">VSU01S_26030</name>
</gene>
<dbReference type="InterPro" id="IPR038763">
    <property type="entry name" value="DHH_sf"/>
</dbReference>
<dbReference type="EC" id="3.6.1.1" evidence="2"/>
<evidence type="ECO:0000256" key="8">
    <source>
        <dbReference type="SAM" id="SignalP"/>
    </source>
</evidence>
<comment type="catalytic activity">
    <reaction evidence="7">
        <text>diphosphate + H2O = 2 phosphate + H(+)</text>
        <dbReference type="Rhea" id="RHEA:24576"/>
        <dbReference type="ChEBI" id="CHEBI:15377"/>
        <dbReference type="ChEBI" id="CHEBI:15378"/>
        <dbReference type="ChEBI" id="CHEBI:33019"/>
        <dbReference type="ChEBI" id="CHEBI:43474"/>
        <dbReference type="EC" id="3.6.1.1"/>
    </reaction>
</comment>
<proteinExistence type="predicted"/>
<dbReference type="Pfam" id="PF01368">
    <property type="entry name" value="DHH"/>
    <property type="match status" value="1"/>
</dbReference>